<dbReference type="InterPro" id="IPR002734">
    <property type="entry name" value="RibDG_C"/>
</dbReference>
<proteinExistence type="predicted"/>
<sequence length="210" mass="21699">MSRIATALSVSLDGYIAGPQDGPGQPLGAGGRALFDWYNAGDTPSRFYPAFRMSRQSAEFFDAGAAEVGAVIAGRRTYDIADGWAGKGPLPGVPLFVLTHRAPEPVPPNEEYTFVTDGVESAVAQAGAAIGAAADGRDVVGVMGAGTVQACLRAGLLDELTLHLVPIVLGAGVRLLDHLDPARVQLDCIGVVDAPGVTHLSYRISYPTAA</sequence>
<reference evidence="2 3" key="1">
    <citation type="submission" date="2024-09" db="EMBL/GenBank/DDBJ databases">
        <authorList>
            <person name="Lee S.D."/>
        </authorList>
    </citation>
    <scope>NUCLEOTIDE SEQUENCE [LARGE SCALE GENOMIC DNA]</scope>
    <source>
        <strain evidence="2 3">N8-3</strain>
    </source>
</reference>
<name>A0ABV6VQR1_9ACTN</name>
<accession>A0ABV6VQR1</accession>
<evidence type="ECO:0000313" key="3">
    <source>
        <dbReference type="Proteomes" id="UP001592531"/>
    </source>
</evidence>
<evidence type="ECO:0000259" key="1">
    <source>
        <dbReference type="Pfam" id="PF01872"/>
    </source>
</evidence>
<dbReference type="InterPro" id="IPR024072">
    <property type="entry name" value="DHFR-like_dom_sf"/>
</dbReference>
<organism evidence="2 3">
    <name type="scientific">Streptacidiphilus cavernicola</name>
    <dbReference type="NCBI Taxonomy" id="3342716"/>
    <lineage>
        <taxon>Bacteria</taxon>
        <taxon>Bacillati</taxon>
        <taxon>Actinomycetota</taxon>
        <taxon>Actinomycetes</taxon>
        <taxon>Kitasatosporales</taxon>
        <taxon>Streptomycetaceae</taxon>
        <taxon>Streptacidiphilus</taxon>
    </lineage>
</organism>
<evidence type="ECO:0000313" key="2">
    <source>
        <dbReference type="EMBL" id="MFC1416079.1"/>
    </source>
</evidence>
<dbReference type="EMBL" id="JBHFAB010000003">
    <property type="protein sequence ID" value="MFC1416079.1"/>
    <property type="molecule type" value="Genomic_DNA"/>
</dbReference>
<comment type="caution">
    <text evidence="2">The sequence shown here is derived from an EMBL/GenBank/DDBJ whole genome shotgun (WGS) entry which is preliminary data.</text>
</comment>
<dbReference type="Pfam" id="PF01872">
    <property type="entry name" value="RibD_C"/>
    <property type="match status" value="1"/>
</dbReference>
<dbReference type="RefSeq" id="WP_380532925.1">
    <property type="nucleotide sequence ID" value="NZ_JBHFAB010000003.1"/>
</dbReference>
<feature type="domain" description="Bacterial bifunctional deaminase-reductase C-terminal" evidence="1">
    <location>
        <begin position="7"/>
        <end position="191"/>
    </location>
</feature>
<dbReference type="Gene3D" id="3.40.430.10">
    <property type="entry name" value="Dihydrofolate Reductase, subunit A"/>
    <property type="match status" value="1"/>
</dbReference>
<dbReference type="SUPFAM" id="SSF53597">
    <property type="entry name" value="Dihydrofolate reductase-like"/>
    <property type="match status" value="1"/>
</dbReference>
<keyword evidence="3" id="KW-1185">Reference proteome</keyword>
<dbReference type="Proteomes" id="UP001592531">
    <property type="component" value="Unassembled WGS sequence"/>
</dbReference>
<gene>
    <name evidence="2" type="ORF">ACEZDE_05425</name>
</gene>
<protein>
    <submittedName>
        <fullName evidence="2">Dihydrofolate reductase family protein</fullName>
    </submittedName>
</protein>